<evidence type="ECO:0000256" key="9">
    <source>
        <dbReference type="HAMAP-Rule" id="MF_00087"/>
    </source>
</evidence>
<dbReference type="InterPro" id="IPR006151">
    <property type="entry name" value="Shikm_DH/Glu-tRNA_Rdtase"/>
</dbReference>
<dbReference type="Pfam" id="PF05201">
    <property type="entry name" value="GlutR_N"/>
    <property type="match status" value="1"/>
</dbReference>
<gene>
    <name evidence="9" type="primary">hemA</name>
    <name evidence="18" type="ORF">C7B45_07715</name>
</gene>
<dbReference type="Proteomes" id="UP000241848">
    <property type="component" value="Unassembled WGS sequence"/>
</dbReference>
<feature type="binding site" evidence="9 11">
    <location>
        <position position="131"/>
    </location>
    <ligand>
        <name>substrate</name>
    </ligand>
</feature>
<dbReference type="UniPathway" id="UPA00251">
    <property type="reaction ID" value="UER00316"/>
</dbReference>
<feature type="active site" description="Nucleophile" evidence="9 10">
    <location>
        <position position="75"/>
    </location>
</feature>
<reference evidence="18 19" key="1">
    <citation type="journal article" date="2014" name="BMC Genomics">
        <title>Comparison of environmental and isolate Sulfobacillus genomes reveals diverse carbon, sulfur, nitrogen, and hydrogen metabolisms.</title>
        <authorList>
            <person name="Justice N.B."/>
            <person name="Norman A."/>
            <person name="Brown C.T."/>
            <person name="Singh A."/>
            <person name="Thomas B.C."/>
            <person name="Banfield J.F."/>
        </authorList>
    </citation>
    <scope>NUCLEOTIDE SEQUENCE [LARGE SCALE GENOMIC DNA]</scope>
    <source>
        <strain evidence="18">AMDSBA3</strain>
    </source>
</reference>
<dbReference type="InterPro" id="IPR018214">
    <property type="entry name" value="GluRdtase_CS"/>
</dbReference>
<dbReference type="Gene3D" id="3.40.50.720">
    <property type="entry name" value="NAD(P)-binding Rossmann-like Domain"/>
    <property type="match status" value="1"/>
</dbReference>
<dbReference type="FunFam" id="3.30.460.30:FF:000001">
    <property type="entry name" value="Glutamyl-tRNA reductase"/>
    <property type="match status" value="1"/>
</dbReference>
<feature type="site" description="Important for activity" evidence="9 13">
    <location>
        <position position="121"/>
    </location>
</feature>
<dbReference type="GO" id="GO:0050661">
    <property type="term" value="F:NADP binding"/>
    <property type="evidence" value="ECO:0007669"/>
    <property type="project" value="InterPro"/>
</dbReference>
<dbReference type="Gene3D" id="3.30.460.30">
    <property type="entry name" value="Glutamyl-tRNA reductase, N-terminal domain"/>
    <property type="match status" value="1"/>
</dbReference>
<organism evidence="18 19">
    <name type="scientific">Sulfobacillus acidophilus</name>
    <dbReference type="NCBI Taxonomy" id="53633"/>
    <lineage>
        <taxon>Bacteria</taxon>
        <taxon>Bacillati</taxon>
        <taxon>Bacillota</taxon>
        <taxon>Clostridia</taxon>
        <taxon>Eubacteriales</taxon>
        <taxon>Clostridiales Family XVII. Incertae Sedis</taxon>
        <taxon>Sulfobacillus</taxon>
    </lineage>
</organism>
<evidence type="ECO:0000256" key="14">
    <source>
        <dbReference type="RuleBase" id="RU000584"/>
    </source>
</evidence>
<dbReference type="GO" id="GO:0019353">
    <property type="term" value="P:protoporphyrinogen IX biosynthetic process from glutamate"/>
    <property type="evidence" value="ECO:0007669"/>
    <property type="project" value="TreeGrafter"/>
</dbReference>
<dbReference type="Pfam" id="PF00745">
    <property type="entry name" value="GlutR_dimer"/>
    <property type="match status" value="1"/>
</dbReference>
<proteinExistence type="inferred from homology"/>
<dbReference type="InterPro" id="IPR036291">
    <property type="entry name" value="NAD(P)-bd_dom_sf"/>
</dbReference>
<evidence type="ECO:0000256" key="8">
    <source>
        <dbReference type="ARBA" id="ARBA00068659"/>
    </source>
</evidence>
<dbReference type="SUPFAM" id="SSF69742">
    <property type="entry name" value="Glutamyl tRNA-reductase catalytic, N-terminal domain"/>
    <property type="match status" value="1"/>
</dbReference>
<feature type="binding site" evidence="9 11">
    <location>
        <position position="142"/>
    </location>
    <ligand>
        <name>substrate</name>
    </ligand>
</feature>
<dbReference type="CDD" id="cd05213">
    <property type="entry name" value="NAD_bind_Glutamyl_tRNA_reduct"/>
    <property type="match status" value="1"/>
</dbReference>
<dbReference type="PIRSF" id="PIRSF000445">
    <property type="entry name" value="4pyrrol_synth_GluRdtase"/>
    <property type="match status" value="1"/>
</dbReference>
<evidence type="ECO:0000256" key="3">
    <source>
        <dbReference type="ARBA" id="ARBA00012970"/>
    </source>
</evidence>
<comment type="catalytic activity">
    <reaction evidence="7 9 14">
        <text>(S)-4-amino-5-oxopentanoate + tRNA(Glu) + NADP(+) = L-glutamyl-tRNA(Glu) + NADPH + H(+)</text>
        <dbReference type="Rhea" id="RHEA:12344"/>
        <dbReference type="Rhea" id="RHEA-COMP:9663"/>
        <dbReference type="Rhea" id="RHEA-COMP:9680"/>
        <dbReference type="ChEBI" id="CHEBI:15378"/>
        <dbReference type="ChEBI" id="CHEBI:57501"/>
        <dbReference type="ChEBI" id="CHEBI:57783"/>
        <dbReference type="ChEBI" id="CHEBI:58349"/>
        <dbReference type="ChEBI" id="CHEBI:78442"/>
        <dbReference type="ChEBI" id="CHEBI:78520"/>
        <dbReference type="EC" id="1.2.1.70"/>
    </reaction>
</comment>
<comment type="similarity">
    <text evidence="2 9 14">Belongs to the glutamyl-tRNA reductase family.</text>
</comment>
<dbReference type="InterPro" id="IPR036453">
    <property type="entry name" value="GluRdtase_dimer_dom_sf"/>
</dbReference>
<dbReference type="EMBL" id="PXYV01000020">
    <property type="protein sequence ID" value="PSR22248.1"/>
    <property type="molecule type" value="Genomic_DNA"/>
</dbReference>
<protein>
    <recommendedName>
        <fullName evidence="8 9">Glutamyl-tRNA reductase</fullName>
        <shortName evidence="9">GluTR</shortName>
        <ecNumber evidence="3 9">1.2.1.70</ecNumber>
    </recommendedName>
</protein>
<dbReference type="SUPFAM" id="SSF51735">
    <property type="entry name" value="NAD(P)-binding Rossmann-fold domains"/>
    <property type="match status" value="1"/>
</dbReference>
<dbReference type="PANTHER" id="PTHR43013:SF1">
    <property type="entry name" value="GLUTAMYL-TRNA REDUCTASE"/>
    <property type="match status" value="1"/>
</dbReference>
<evidence type="ECO:0000256" key="6">
    <source>
        <dbReference type="ARBA" id="ARBA00023244"/>
    </source>
</evidence>
<evidence type="ECO:0000259" key="17">
    <source>
        <dbReference type="Pfam" id="PF05201"/>
    </source>
</evidence>
<evidence type="ECO:0000259" key="15">
    <source>
        <dbReference type="Pfam" id="PF00745"/>
    </source>
</evidence>
<evidence type="ECO:0000256" key="11">
    <source>
        <dbReference type="PIRSR" id="PIRSR000445-2"/>
    </source>
</evidence>
<dbReference type="InterPro" id="IPR015895">
    <property type="entry name" value="4pyrrol_synth_GluRdtase_N"/>
</dbReference>
<accession>A0A2T2WJ33</accession>
<dbReference type="Pfam" id="PF01488">
    <property type="entry name" value="Shikimate_DH"/>
    <property type="match status" value="1"/>
</dbReference>
<dbReference type="InterPro" id="IPR036343">
    <property type="entry name" value="GluRdtase_N_sf"/>
</dbReference>
<evidence type="ECO:0000256" key="5">
    <source>
        <dbReference type="ARBA" id="ARBA00023002"/>
    </source>
</evidence>
<dbReference type="InterPro" id="IPR000343">
    <property type="entry name" value="4pyrrol_synth_GluRdtase"/>
</dbReference>
<evidence type="ECO:0000256" key="1">
    <source>
        <dbReference type="ARBA" id="ARBA00005059"/>
    </source>
</evidence>
<comment type="miscellaneous">
    <text evidence="9">During catalysis, the active site Cys acts as a nucleophile attacking the alpha-carbonyl group of tRNA-bound glutamate with the formation of a thioester intermediate between enzyme and glutamate, and the concomitant release of tRNA(Glu). The thioester intermediate is finally reduced by direct hydride transfer from NADPH, to form the product GSA.</text>
</comment>
<name>A0A2T2WJ33_9FIRM</name>
<evidence type="ECO:0000313" key="19">
    <source>
        <dbReference type="Proteomes" id="UP000241848"/>
    </source>
</evidence>
<evidence type="ECO:0000256" key="10">
    <source>
        <dbReference type="PIRSR" id="PIRSR000445-1"/>
    </source>
</evidence>
<comment type="function">
    <text evidence="9">Catalyzes the NADPH-dependent reduction of glutamyl-tRNA(Glu) to glutamate 1-semialdehyde (GSA).</text>
</comment>
<comment type="subunit">
    <text evidence="9">Homodimer.</text>
</comment>
<dbReference type="PANTHER" id="PTHR43013">
    <property type="entry name" value="GLUTAMYL-TRNA REDUCTASE"/>
    <property type="match status" value="1"/>
</dbReference>
<dbReference type="EC" id="1.2.1.70" evidence="3 9"/>
<feature type="domain" description="Glutamyl-tRNA reductase N-terminal" evidence="17">
    <location>
        <begin position="31"/>
        <end position="177"/>
    </location>
</feature>
<dbReference type="GO" id="GO:0008883">
    <property type="term" value="F:glutamyl-tRNA reductase activity"/>
    <property type="evidence" value="ECO:0007669"/>
    <property type="project" value="UniProtKB-UniRule"/>
</dbReference>
<dbReference type="AlphaFoldDB" id="A0A2T2WJ33"/>
<dbReference type="FunFam" id="3.40.50.720:FF:000031">
    <property type="entry name" value="Glutamyl-tRNA reductase"/>
    <property type="match status" value="1"/>
</dbReference>
<evidence type="ECO:0000256" key="7">
    <source>
        <dbReference type="ARBA" id="ARBA00047464"/>
    </source>
</evidence>
<evidence type="ECO:0000256" key="12">
    <source>
        <dbReference type="PIRSR" id="PIRSR000445-3"/>
    </source>
</evidence>
<dbReference type="SUPFAM" id="SSF69075">
    <property type="entry name" value="Glutamyl tRNA-reductase dimerization domain"/>
    <property type="match status" value="1"/>
</dbReference>
<evidence type="ECO:0000256" key="13">
    <source>
        <dbReference type="PIRSR" id="PIRSR000445-4"/>
    </source>
</evidence>
<feature type="binding site" evidence="9 12">
    <location>
        <begin position="210"/>
        <end position="215"/>
    </location>
    <ligand>
        <name>NADP(+)</name>
        <dbReference type="ChEBI" id="CHEBI:58349"/>
    </ligand>
</feature>
<evidence type="ECO:0000256" key="2">
    <source>
        <dbReference type="ARBA" id="ARBA00005916"/>
    </source>
</evidence>
<evidence type="ECO:0000259" key="16">
    <source>
        <dbReference type="Pfam" id="PF01488"/>
    </source>
</evidence>
<evidence type="ECO:0000313" key="18">
    <source>
        <dbReference type="EMBL" id="PSR22248.1"/>
    </source>
</evidence>
<dbReference type="NCBIfam" id="TIGR01035">
    <property type="entry name" value="hemA"/>
    <property type="match status" value="1"/>
</dbReference>
<feature type="domain" description="Quinate/shikimate 5-dehydrogenase/glutamyl-tRNA reductase" evidence="16">
    <location>
        <begin position="193"/>
        <end position="328"/>
    </location>
</feature>
<comment type="pathway">
    <text evidence="1 9 14">Porphyrin-containing compound metabolism; protoporphyrin-IX biosynthesis; 5-aminolevulinate from L-glutamyl-tRNA(Glu): step 1/2.</text>
</comment>
<comment type="caution">
    <text evidence="18">The sequence shown here is derived from an EMBL/GenBank/DDBJ whole genome shotgun (WGS) entry which is preliminary data.</text>
</comment>
<evidence type="ECO:0000256" key="4">
    <source>
        <dbReference type="ARBA" id="ARBA00022857"/>
    </source>
</evidence>
<dbReference type="PROSITE" id="PS00747">
    <property type="entry name" value="GLUTR"/>
    <property type="match status" value="1"/>
</dbReference>
<keyword evidence="4 9" id="KW-0521">NADP</keyword>
<keyword evidence="6 9" id="KW-0627">Porphyrin biosynthesis</keyword>
<dbReference type="InterPro" id="IPR015896">
    <property type="entry name" value="4pyrrol_synth_GluRdtase_dimer"/>
</dbReference>
<feature type="binding site" evidence="9 11">
    <location>
        <begin position="136"/>
        <end position="138"/>
    </location>
    <ligand>
        <name>substrate</name>
    </ligand>
</feature>
<sequence>MVSYNYSGCYTGVVWARKELAKVQHNKIQVVGVNHRQAPLAVRERVAFGPELLERAYQHHPSIRHQEGLAIVSTCNRTEIYVAGDCSLADILAWWEQTVGVARGEFADFCFWYQGTEAVSHLMRVAAGLDSMVLGESEILGQVKDAYQTAQHYQAVGALHRLFHDALRVGKRARSETDIGRNALSVGHAVVELSGKVFGSVQGRSALVIGAGATAQLVARHLAAQDLSELLIANRTRVRALGLVDELGATYVPLQDLVSAIGRADIIVSCTSAAQVLITKTMASEALRGHTHQLRFFFDLAVPRDIDPEVSRLSRNIFLYDIDDVTRVVDVNLQKRQREVSKVERIIQEEVAQFQEQMGASQVGSVIRSLRQKAETIRVQELEKAMHRLPNLSEEERLVVEETTRLILNKFLNDAMVSMRSWGQDEQKRSYVDAVRELFRLNDLSPDALASDKGMPVPGR</sequence>
<feature type="binding site" evidence="9 11">
    <location>
        <begin position="74"/>
        <end position="77"/>
    </location>
    <ligand>
        <name>substrate</name>
    </ligand>
</feature>
<dbReference type="HAMAP" id="MF_00087">
    <property type="entry name" value="Glu_tRNA_reductase"/>
    <property type="match status" value="1"/>
</dbReference>
<comment type="domain">
    <text evidence="9">Possesses an unusual extended V-shaped dimeric structure with each monomer consisting of three distinct domains arranged along a curved 'spinal' alpha-helix. The N-terminal catalytic domain specifically recognizes the glutamate moiety of the substrate. The second domain is the NADPH-binding domain, and the third C-terminal domain is responsible for dimerization.</text>
</comment>
<keyword evidence="5 9" id="KW-0560">Oxidoreductase</keyword>
<feature type="domain" description="Tetrapyrrole biosynthesis glutamyl-tRNA reductase dimerisation" evidence="15">
    <location>
        <begin position="342"/>
        <end position="441"/>
    </location>
</feature>